<feature type="compositionally biased region" description="Polar residues" evidence="1">
    <location>
        <begin position="261"/>
        <end position="275"/>
    </location>
</feature>
<feature type="compositionally biased region" description="Basic and acidic residues" evidence="1">
    <location>
        <begin position="305"/>
        <end position="317"/>
    </location>
</feature>
<evidence type="ECO:0008006" key="4">
    <source>
        <dbReference type="Google" id="ProtNLM"/>
    </source>
</evidence>
<feature type="compositionally biased region" description="Basic residues" evidence="1">
    <location>
        <begin position="82"/>
        <end position="92"/>
    </location>
</feature>
<reference evidence="2 3" key="1">
    <citation type="submission" date="2018-02" db="EMBL/GenBank/DDBJ databases">
        <title>The genomes of Aspergillus section Nigri reveals drivers in fungal speciation.</title>
        <authorList>
            <consortium name="DOE Joint Genome Institute"/>
            <person name="Vesth T.C."/>
            <person name="Nybo J."/>
            <person name="Theobald S."/>
            <person name="Brandl J."/>
            <person name="Frisvad J.C."/>
            <person name="Nielsen K.F."/>
            <person name="Lyhne E.K."/>
            <person name="Kogle M.E."/>
            <person name="Kuo A."/>
            <person name="Riley R."/>
            <person name="Clum A."/>
            <person name="Nolan M."/>
            <person name="Lipzen A."/>
            <person name="Salamov A."/>
            <person name="Henrissat B."/>
            <person name="Wiebenga A."/>
            <person name="De vries R.P."/>
            <person name="Grigoriev I.V."/>
            <person name="Mortensen U.H."/>
            <person name="Andersen M.R."/>
            <person name="Baker S.E."/>
        </authorList>
    </citation>
    <scope>NUCLEOTIDE SEQUENCE [LARGE SCALE GENOMIC DNA]</scope>
    <source>
        <strain evidence="2 3">CBS 121593</strain>
    </source>
</reference>
<protein>
    <recommendedName>
        <fullName evidence="4">J domain-containing protein</fullName>
    </recommendedName>
</protein>
<feature type="compositionally biased region" description="Low complexity" evidence="1">
    <location>
        <begin position="202"/>
        <end position="227"/>
    </location>
</feature>
<feature type="compositionally biased region" description="Polar residues" evidence="1">
    <location>
        <begin position="175"/>
        <end position="194"/>
    </location>
</feature>
<name>A0A395GXK2_9EURO</name>
<evidence type="ECO:0000256" key="1">
    <source>
        <dbReference type="SAM" id="MobiDB-lite"/>
    </source>
</evidence>
<dbReference type="Proteomes" id="UP000249402">
    <property type="component" value="Unassembled WGS sequence"/>
</dbReference>
<dbReference type="GeneID" id="37228094"/>
<feature type="region of interest" description="Disordered" evidence="1">
    <location>
        <begin position="79"/>
        <end position="409"/>
    </location>
</feature>
<dbReference type="EMBL" id="KZ824442">
    <property type="protein sequence ID" value="RAL00083.1"/>
    <property type="molecule type" value="Genomic_DNA"/>
</dbReference>
<accession>A0A395GXK2</accession>
<dbReference type="VEuPathDB" id="FungiDB:BO80DRAFT_476514"/>
<dbReference type="RefSeq" id="XP_025574410.1">
    <property type="nucleotide sequence ID" value="XM_025723229.1"/>
</dbReference>
<evidence type="ECO:0000313" key="2">
    <source>
        <dbReference type="EMBL" id="RAL00083.1"/>
    </source>
</evidence>
<gene>
    <name evidence="2" type="ORF">BO80DRAFT_476514</name>
</gene>
<dbReference type="STRING" id="1448316.A0A395GXK2"/>
<evidence type="ECO:0000313" key="3">
    <source>
        <dbReference type="Proteomes" id="UP000249402"/>
    </source>
</evidence>
<organism evidence="2 3">
    <name type="scientific">Aspergillus ibericus CBS 121593</name>
    <dbReference type="NCBI Taxonomy" id="1448316"/>
    <lineage>
        <taxon>Eukaryota</taxon>
        <taxon>Fungi</taxon>
        <taxon>Dikarya</taxon>
        <taxon>Ascomycota</taxon>
        <taxon>Pezizomycotina</taxon>
        <taxon>Eurotiomycetes</taxon>
        <taxon>Eurotiomycetidae</taxon>
        <taxon>Eurotiales</taxon>
        <taxon>Aspergillaceae</taxon>
        <taxon>Aspergillus</taxon>
        <taxon>Aspergillus subgen. Circumdati</taxon>
    </lineage>
</organism>
<dbReference type="AlphaFoldDB" id="A0A395GXK2"/>
<proteinExistence type="predicted"/>
<keyword evidence="3" id="KW-1185">Reference proteome</keyword>
<sequence length="535" mass="57719">MGTVDVKRDYYADLGLTPEADDLLERQADAYKLFNTTPIGIQVIQGAYEILSDRGTRLKPFRNGVFTGSSSFAFAGTTGRQSAHKIGNRRQGRANASASFGKMKDNTTPFDKSQKKAGYFGTVPNSYNTTRGRPTKPTFTDRNERSTGTQPTPGGRGKSKGFKPHVAGGDEPMATNASYTQSTRSEGQRSSTDSPAGAKCTSRSQNSSEDSSSLKSGGASSAYASRGGKNDFSSTGSLGHGTNPPSAFKPPHTGNKPVQGPSFSESASQKTSYQSDPARKMSDMAGAEATSQTCLNKDTLPSQSHRTDAIPERELKGKGRIIPQPASVTTEDEDAEPLVGRSGKEKATAVGSIDDQQSSMEDIWSEHLGSTKKPTSVKNSTKDRSPPVASQRTTRPRLEDEPMNAPQAGMTGALSSALVQDSELANIQFFCTVFQFRASTRILSATLNRILSRELNCPKKQVLPQPPQYVPINTNPQGLGTCAMRDKYLVEMNAYLKDWNRFQRQINIEIAVLRVRAAIDLKVAALKTTWSKSSG</sequence>
<feature type="compositionally biased region" description="Polar residues" evidence="1">
    <location>
        <begin position="123"/>
        <end position="138"/>
    </location>
</feature>
<feature type="compositionally biased region" description="Polar residues" evidence="1">
    <location>
        <begin position="289"/>
        <end position="304"/>
    </location>
</feature>